<evidence type="ECO:0000313" key="2">
    <source>
        <dbReference type="EMBL" id="KAK3103993.1"/>
    </source>
</evidence>
<reference evidence="2" key="1">
    <citation type="submission" date="2019-08" db="EMBL/GenBank/DDBJ databases">
        <title>The improved chromosome-level genome for the pearl oyster Pinctada fucata martensii using PacBio sequencing and Hi-C.</title>
        <authorList>
            <person name="Zheng Z."/>
        </authorList>
    </citation>
    <scope>NUCLEOTIDE SEQUENCE</scope>
    <source>
        <strain evidence="2">ZZ-2019</strain>
        <tissue evidence="2">Adductor muscle</tissue>
    </source>
</reference>
<dbReference type="CDD" id="cd04433">
    <property type="entry name" value="AFD_class_I"/>
    <property type="match status" value="1"/>
</dbReference>
<accession>A0AA88YG14</accession>
<feature type="domain" description="AMP-dependent synthetase/ligase" evidence="1">
    <location>
        <begin position="28"/>
        <end position="408"/>
    </location>
</feature>
<dbReference type="PANTHER" id="PTHR42814">
    <property type="entry name" value="AMP-BINDING DOMAIN-CONTAINING PROTEIN"/>
    <property type="match status" value="1"/>
</dbReference>
<dbReference type="InterPro" id="IPR000873">
    <property type="entry name" value="AMP-dep_synth/lig_dom"/>
</dbReference>
<dbReference type="InterPro" id="IPR045851">
    <property type="entry name" value="AMP-bd_C_sf"/>
</dbReference>
<dbReference type="Gene3D" id="3.30.300.30">
    <property type="match status" value="1"/>
</dbReference>
<dbReference type="SUPFAM" id="SSF56801">
    <property type="entry name" value="Acetyl-CoA synthetase-like"/>
    <property type="match status" value="1"/>
</dbReference>
<dbReference type="Gene3D" id="3.40.50.12780">
    <property type="entry name" value="N-terminal domain of ligase-like"/>
    <property type="match status" value="1"/>
</dbReference>
<name>A0AA88YG14_PINIB</name>
<dbReference type="Proteomes" id="UP001186944">
    <property type="component" value="Unassembled WGS sequence"/>
</dbReference>
<sequence length="567" mass="62714">MQTDLSYTVGQGSIDVPYITIPDLVRKHAENPNAVAQISIDWQTNEGESLTFKELYESASKFAIGLKNLGVQKGDIVAIGTDNCKECTIVTVGSMMSGAACLFFYFDRNDGKDLKALLQKVGNNCKAIVFPEGKNNAYLDIMDKILVKHNAKGKVSCDAVAALEIAIVMSQKKHPEFFSLQDVMKMATSGFVLPQLAPEDMAGIFLTSGTTGLPKLVPHSHYALVLFGFQLSIGYGSSSTFLFNDRPFNWMVGSPLWEISTGKTRVYIKQVASIPTVNEYESTVRKVLKTFPCDAYILTPAVLHDISRDEDGKWNLKNVATAGQPILSSLMKSVSRICQRFTNMYGSTEVLILTYQVCEKGVDYPDFLVGKPISGVEIKVVDENGSMLKRGERGEAYVRSPSTFKGYLNDDKSTAGALTEDGWYRMGDSAIMLEDDSIIIEGRRSECLMRSGARFITMSVAQIEAALKQHALIKDAVAVPLLLEEQYPTICCAIILHQQGAFVDNDQLKEFLLDPNGHTGSLFREIDVPTNFIVFQKEFPKTFNGKVKRKEIAELCKKYLAGDVYEV</sequence>
<dbReference type="EMBL" id="VSWD01000005">
    <property type="protein sequence ID" value="KAK3103993.1"/>
    <property type="molecule type" value="Genomic_DNA"/>
</dbReference>
<comment type="caution">
    <text evidence="2">The sequence shown here is derived from an EMBL/GenBank/DDBJ whole genome shotgun (WGS) entry which is preliminary data.</text>
</comment>
<proteinExistence type="predicted"/>
<protein>
    <recommendedName>
        <fullName evidence="1">AMP-dependent synthetase/ligase domain-containing protein</fullName>
    </recommendedName>
</protein>
<dbReference type="PROSITE" id="PS00455">
    <property type="entry name" value="AMP_BINDING"/>
    <property type="match status" value="1"/>
</dbReference>
<dbReference type="Pfam" id="PF00501">
    <property type="entry name" value="AMP-binding"/>
    <property type="match status" value="1"/>
</dbReference>
<keyword evidence="3" id="KW-1185">Reference proteome</keyword>
<organism evidence="2 3">
    <name type="scientific">Pinctada imbricata</name>
    <name type="common">Atlantic pearl-oyster</name>
    <name type="synonym">Pinctada martensii</name>
    <dbReference type="NCBI Taxonomy" id="66713"/>
    <lineage>
        <taxon>Eukaryota</taxon>
        <taxon>Metazoa</taxon>
        <taxon>Spiralia</taxon>
        <taxon>Lophotrochozoa</taxon>
        <taxon>Mollusca</taxon>
        <taxon>Bivalvia</taxon>
        <taxon>Autobranchia</taxon>
        <taxon>Pteriomorphia</taxon>
        <taxon>Pterioida</taxon>
        <taxon>Pterioidea</taxon>
        <taxon>Pteriidae</taxon>
        <taxon>Pinctada</taxon>
    </lineage>
</organism>
<evidence type="ECO:0000313" key="3">
    <source>
        <dbReference type="Proteomes" id="UP001186944"/>
    </source>
</evidence>
<dbReference type="AlphaFoldDB" id="A0AA88YG14"/>
<dbReference type="InterPro" id="IPR042099">
    <property type="entry name" value="ANL_N_sf"/>
</dbReference>
<gene>
    <name evidence="2" type="ORF">FSP39_023495</name>
</gene>
<dbReference type="PANTHER" id="PTHR42814:SF3">
    <property type="entry name" value="BETA-N-ACETYLHEXOSAMINIDASE"/>
    <property type="match status" value="1"/>
</dbReference>
<evidence type="ECO:0000259" key="1">
    <source>
        <dbReference type="Pfam" id="PF00501"/>
    </source>
</evidence>
<dbReference type="InterPro" id="IPR020845">
    <property type="entry name" value="AMP-binding_CS"/>
</dbReference>